<feature type="signal peptide" evidence="1">
    <location>
        <begin position="1"/>
        <end position="31"/>
    </location>
</feature>
<dbReference type="RefSeq" id="WP_156206979.1">
    <property type="nucleotide sequence ID" value="NZ_WHPN01000344.1"/>
</dbReference>
<protein>
    <recommendedName>
        <fullName evidence="4">Secreted protein</fullName>
    </recommendedName>
</protein>
<evidence type="ECO:0000256" key="1">
    <source>
        <dbReference type="SAM" id="SignalP"/>
    </source>
</evidence>
<name>A0ABQ7FG33_9ACTN</name>
<evidence type="ECO:0008006" key="4">
    <source>
        <dbReference type="Google" id="ProtNLM"/>
    </source>
</evidence>
<keyword evidence="1" id="KW-0732">Signal</keyword>
<accession>A0ABQ7FG33</accession>
<comment type="caution">
    <text evidence="2">The sequence shown here is derived from an EMBL/GenBank/DDBJ whole genome shotgun (WGS) entry which is preliminary data.</text>
</comment>
<organism evidence="2 3">
    <name type="scientific">Streptomyces lycii</name>
    <dbReference type="NCBI Taxonomy" id="2654337"/>
    <lineage>
        <taxon>Bacteria</taxon>
        <taxon>Bacillati</taxon>
        <taxon>Actinomycetota</taxon>
        <taxon>Actinomycetes</taxon>
        <taxon>Kitasatosporales</taxon>
        <taxon>Streptomycetaceae</taxon>
        <taxon>Streptomyces</taxon>
    </lineage>
</organism>
<keyword evidence="3" id="KW-1185">Reference proteome</keyword>
<evidence type="ECO:0000313" key="3">
    <source>
        <dbReference type="Proteomes" id="UP000621266"/>
    </source>
</evidence>
<proteinExistence type="predicted"/>
<dbReference type="Proteomes" id="UP000621266">
    <property type="component" value="Unassembled WGS sequence"/>
</dbReference>
<gene>
    <name evidence="2" type="ORF">GCU69_22370</name>
</gene>
<dbReference type="EMBL" id="WHPN01000344">
    <property type="protein sequence ID" value="KAF4406918.1"/>
    <property type="molecule type" value="Genomic_DNA"/>
</dbReference>
<reference evidence="2 3" key="1">
    <citation type="submission" date="2019-10" db="EMBL/GenBank/DDBJ databases">
        <title>Streptomyces tenebrisbrunneis sp.nov., an endogenous actinomycete isolated from of Lycium ruthenicum.</title>
        <authorList>
            <person name="Ma L."/>
        </authorList>
    </citation>
    <scope>NUCLEOTIDE SEQUENCE [LARGE SCALE GENOMIC DNA]</scope>
    <source>
        <strain evidence="2 3">TRM 66187</strain>
    </source>
</reference>
<sequence length="135" mass="14157">MNTHKRLVTFALTGTLAAAGLVGGTAGTAGAAEQGAQSCYGEAWSYSKPSGTNFQPSSTLYFATDNCADINIKTNTSRRVKVCFYASGGGLNYCQGSYKTTTAGQWKVIATDVIDGTKFRFQFASPAASTGMRAH</sequence>
<evidence type="ECO:0000313" key="2">
    <source>
        <dbReference type="EMBL" id="KAF4406918.1"/>
    </source>
</evidence>
<feature type="chain" id="PRO_5045322431" description="Secreted protein" evidence="1">
    <location>
        <begin position="32"/>
        <end position="135"/>
    </location>
</feature>